<dbReference type="InterPro" id="IPR012925">
    <property type="entry name" value="TipAS_dom"/>
</dbReference>
<accession>A0ABP4DU21</accession>
<reference evidence="7" key="1">
    <citation type="journal article" date="2019" name="Int. J. Syst. Evol. Microbiol.">
        <title>The Global Catalogue of Microorganisms (GCM) 10K type strain sequencing project: providing services to taxonomists for standard genome sequencing and annotation.</title>
        <authorList>
            <consortium name="The Broad Institute Genomics Platform"/>
            <consortium name="The Broad Institute Genome Sequencing Center for Infectious Disease"/>
            <person name="Wu L."/>
            <person name="Ma J."/>
        </authorList>
    </citation>
    <scope>NUCLEOTIDE SEQUENCE [LARGE SCALE GENOMIC DNA]</scope>
    <source>
        <strain evidence="7">JCM 13004</strain>
    </source>
</reference>
<protein>
    <submittedName>
        <fullName evidence="6">MerR family transcriptional regulator</fullName>
    </submittedName>
</protein>
<dbReference type="InterPro" id="IPR047057">
    <property type="entry name" value="MerR_fam"/>
</dbReference>
<evidence type="ECO:0000256" key="1">
    <source>
        <dbReference type="ARBA" id="ARBA00023015"/>
    </source>
</evidence>
<dbReference type="Pfam" id="PF07739">
    <property type="entry name" value="TipAS"/>
    <property type="match status" value="1"/>
</dbReference>
<dbReference type="PROSITE" id="PS50937">
    <property type="entry name" value="HTH_MERR_2"/>
    <property type="match status" value="1"/>
</dbReference>
<evidence type="ECO:0000259" key="5">
    <source>
        <dbReference type="PROSITE" id="PS50937"/>
    </source>
</evidence>
<dbReference type="EMBL" id="BAAALF010000288">
    <property type="protein sequence ID" value="GAA1068968.1"/>
    <property type="molecule type" value="Genomic_DNA"/>
</dbReference>
<evidence type="ECO:0000256" key="2">
    <source>
        <dbReference type="ARBA" id="ARBA00023125"/>
    </source>
</evidence>
<gene>
    <name evidence="6" type="ORF">GCM10009665_74960</name>
</gene>
<dbReference type="InterPro" id="IPR009061">
    <property type="entry name" value="DNA-bd_dom_put_sf"/>
</dbReference>
<proteinExistence type="predicted"/>
<evidence type="ECO:0000256" key="3">
    <source>
        <dbReference type="ARBA" id="ARBA00023159"/>
    </source>
</evidence>
<dbReference type="PANTHER" id="PTHR30204">
    <property type="entry name" value="REDOX-CYCLING DRUG-SENSING TRANSCRIPTIONAL ACTIVATOR SOXR"/>
    <property type="match status" value="1"/>
</dbReference>
<dbReference type="InterPro" id="IPR036244">
    <property type="entry name" value="TipA-like_antibiotic-bd"/>
</dbReference>
<keyword evidence="2" id="KW-0238">DNA-binding</keyword>
<evidence type="ECO:0000313" key="6">
    <source>
        <dbReference type="EMBL" id="GAA1068968.1"/>
    </source>
</evidence>
<dbReference type="PRINTS" id="PR00040">
    <property type="entry name" value="HTHMERR"/>
</dbReference>
<dbReference type="Pfam" id="PF13411">
    <property type="entry name" value="MerR_1"/>
    <property type="match status" value="1"/>
</dbReference>
<dbReference type="Proteomes" id="UP001500037">
    <property type="component" value="Unassembled WGS sequence"/>
</dbReference>
<dbReference type="InterPro" id="IPR000551">
    <property type="entry name" value="MerR-type_HTH_dom"/>
</dbReference>
<dbReference type="SUPFAM" id="SSF89082">
    <property type="entry name" value="Antibiotic binding domain of TipA-like multidrug resistance regulators"/>
    <property type="match status" value="1"/>
</dbReference>
<dbReference type="SMART" id="SM00422">
    <property type="entry name" value="HTH_MERR"/>
    <property type="match status" value="1"/>
</dbReference>
<evidence type="ECO:0000256" key="4">
    <source>
        <dbReference type="ARBA" id="ARBA00023163"/>
    </source>
</evidence>
<name>A0ABP4DU21_9ACTN</name>
<dbReference type="Gene3D" id="1.10.490.50">
    <property type="entry name" value="Antibiotic binding domain of TipA-like multidrug resistance regulators"/>
    <property type="match status" value="1"/>
</dbReference>
<keyword evidence="4" id="KW-0804">Transcription</keyword>
<keyword evidence="1" id="KW-0805">Transcription regulation</keyword>
<dbReference type="SUPFAM" id="SSF46955">
    <property type="entry name" value="Putative DNA-binding domain"/>
    <property type="match status" value="1"/>
</dbReference>
<feature type="domain" description="HTH merR-type" evidence="5">
    <location>
        <begin position="6"/>
        <end position="75"/>
    </location>
</feature>
<organism evidence="6 7">
    <name type="scientific">Kitasatospora nipponensis</name>
    <dbReference type="NCBI Taxonomy" id="258049"/>
    <lineage>
        <taxon>Bacteria</taxon>
        <taxon>Bacillati</taxon>
        <taxon>Actinomycetota</taxon>
        <taxon>Actinomycetes</taxon>
        <taxon>Kitasatosporales</taxon>
        <taxon>Streptomycetaceae</taxon>
        <taxon>Kitasatospora</taxon>
    </lineage>
</organism>
<comment type="caution">
    <text evidence="6">The sequence shown here is derived from an EMBL/GenBank/DDBJ whole genome shotgun (WGS) entry which is preliminary data.</text>
</comment>
<evidence type="ECO:0000313" key="7">
    <source>
        <dbReference type="Proteomes" id="UP001500037"/>
    </source>
</evidence>
<dbReference type="PANTHER" id="PTHR30204:SF90">
    <property type="entry name" value="HTH-TYPE TRANSCRIPTIONAL ACTIVATOR MTA"/>
    <property type="match status" value="1"/>
</dbReference>
<dbReference type="CDD" id="cd01106">
    <property type="entry name" value="HTH_TipAL-Mta"/>
    <property type="match status" value="1"/>
</dbReference>
<keyword evidence="7" id="KW-1185">Reference proteome</keyword>
<dbReference type="Gene3D" id="1.10.1660.10">
    <property type="match status" value="1"/>
</dbReference>
<sequence length="257" mass="29574">MVRMREYSVGEVARVAKVTVRTLHHYDRIGLLSPVGRTAAGYRRYRDADLDRLQQILFYRELGFPLEEIAAVLEDTQTGPTEHLRRQHALLRERISRLEELAGAVEHAMEAAKMGIRMTPEEKFEVFGPDYRESWEAEAEQRYGTSPAWQESRRRTSRYTKADWQRLQAEGAALHERLAAALAAGHRPDSPEAMELAEEHRRQITAHYYTCGYEIHRGLAAMYLADPRFTATYERVAPGLAQWLHDAILANADRAER</sequence>
<keyword evidence="3" id="KW-0010">Activator</keyword>